<dbReference type="GO" id="GO:0008670">
    <property type="term" value="F:2,4-dienoyl-CoA reductase (NADPH) activity"/>
    <property type="evidence" value="ECO:0007669"/>
    <property type="project" value="TreeGrafter"/>
</dbReference>
<dbReference type="PANTHER" id="PTHR43658">
    <property type="entry name" value="SHORT-CHAIN DEHYDROGENASE/REDUCTASE"/>
    <property type="match status" value="1"/>
</dbReference>
<dbReference type="InterPro" id="IPR002347">
    <property type="entry name" value="SDR_fam"/>
</dbReference>
<protein>
    <submittedName>
        <fullName evidence="3">Unplaced genomic scaffold supercont1.15, whole genome shotgun sequence</fullName>
    </submittedName>
</protein>
<dbReference type="InterPro" id="IPR036291">
    <property type="entry name" value="NAD(P)-bd_dom_sf"/>
</dbReference>
<dbReference type="InterPro" id="IPR020904">
    <property type="entry name" value="Sc_DH/Rdtase_CS"/>
</dbReference>
<proteinExistence type="predicted"/>
<dbReference type="GO" id="GO:0006635">
    <property type="term" value="P:fatty acid beta-oxidation"/>
    <property type="evidence" value="ECO:0007669"/>
    <property type="project" value="TreeGrafter"/>
</dbReference>
<dbReference type="HOGENOM" id="CLU_010194_42_2_1"/>
<dbReference type="PROSITE" id="PS00061">
    <property type="entry name" value="ADH_SHORT"/>
    <property type="match status" value="1"/>
</dbReference>
<dbReference type="AlphaFoldDB" id="A0A0D0TH64"/>
<dbReference type="GO" id="GO:0005739">
    <property type="term" value="C:mitochondrion"/>
    <property type="evidence" value="ECO:0007669"/>
    <property type="project" value="TreeGrafter"/>
</dbReference>
<gene>
    <name evidence="3" type="ORF">I312_05139</name>
</gene>
<keyword evidence="2" id="KW-0560">Oxidoreductase</keyword>
<dbReference type="PRINTS" id="PR00081">
    <property type="entry name" value="GDHRDH"/>
</dbReference>
<organism evidence="3">
    <name type="scientific">Cryptococcus bacillisporus CA1280</name>
    <dbReference type="NCBI Taxonomy" id="1296109"/>
    <lineage>
        <taxon>Eukaryota</taxon>
        <taxon>Fungi</taxon>
        <taxon>Dikarya</taxon>
        <taxon>Basidiomycota</taxon>
        <taxon>Agaricomycotina</taxon>
        <taxon>Tremellomycetes</taxon>
        <taxon>Tremellales</taxon>
        <taxon>Cryptococcaceae</taxon>
        <taxon>Cryptococcus</taxon>
        <taxon>Cryptococcus gattii species complex</taxon>
    </lineage>
</organism>
<dbReference type="PANTHER" id="PTHR43658:SF8">
    <property type="entry name" value="17-BETA-HYDROXYSTEROID DEHYDROGENASE 14-RELATED"/>
    <property type="match status" value="1"/>
</dbReference>
<evidence type="ECO:0000313" key="3">
    <source>
        <dbReference type="EMBL" id="KIR45777.1"/>
    </source>
</evidence>
<evidence type="ECO:0000256" key="1">
    <source>
        <dbReference type="ARBA" id="ARBA00022857"/>
    </source>
</evidence>
<sequence length="285" mass="30521">MSLSGRAYIVTGGAGTIGGAISRDIIARGGVVMIFDMLDEEAGAAKVKSYDAEKAFYFKTDIVDTEKVDAACQAALKALPKGVKLFGGVHCAAIAPGRQWNHKLKDSIPVMQKLLHVNTFGTFVVDACIADAINSQYPDNGPFAPRVKEERGCIVNISSVVAKPVPARCLTYGSSKTAVLGISQGLSDFLGPYGIRVCTVSPAVVASQLNHAGRLPYFIKEIEASCIFPHRVSEPTEVSAAVSFILENPMLNDMDLRVDGGWRNSSNWGGEKDRESLVHMFGVAR</sequence>
<dbReference type="SUPFAM" id="SSF51735">
    <property type="entry name" value="NAD(P)-binding Rossmann-fold domains"/>
    <property type="match status" value="1"/>
</dbReference>
<dbReference type="OrthoDB" id="1274115at2759"/>
<dbReference type="EMBL" id="KN847987">
    <property type="protein sequence ID" value="KIR45777.1"/>
    <property type="molecule type" value="Genomic_DNA"/>
</dbReference>
<name>A0A0D0TH64_CRYGA</name>
<dbReference type="Pfam" id="PF00106">
    <property type="entry name" value="adh_short"/>
    <property type="match status" value="1"/>
</dbReference>
<reference evidence="3" key="1">
    <citation type="submission" date="2015-01" db="EMBL/GenBank/DDBJ databases">
        <title>The Genome Sequence of Cryptococcus gattii CA1280.</title>
        <authorList>
            <consortium name="The Broad Institute Genomics Platform"/>
            <person name="Cuomo C."/>
            <person name="Litvintseva A."/>
            <person name="Chen Y."/>
            <person name="Heitman J."/>
            <person name="Sun S."/>
            <person name="Springer D."/>
            <person name="Dromer F."/>
            <person name="Young S."/>
            <person name="Zeng Q."/>
            <person name="Gargeya S."/>
            <person name="Abouelleil A."/>
            <person name="Alvarado L."/>
            <person name="Chapman S.B."/>
            <person name="Gainer-Dewar J."/>
            <person name="Goldberg J."/>
            <person name="Griggs A."/>
            <person name="Gujja S."/>
            <person name="Hansen M."/>
            <person name="Howarth C."/>
            <person name="Imamovic A."/>
            <person name="Larimer J."/>
            <person name="Murphy C."/>
            <person name="Naylor J."/>
            <person name="Pearson M."/>
            <person name="Priest M."/>
            <person name="Roberts A."/>
            <person name="Saif S."/>
            <person name="Shea T."/>
            <person name="Sykes S."/>
            <person name="Wortman J."/>
            <person name="Nusbaum C."/>
            <person name="Birren B."/>
        </authorList>
    </citation>
    <scope>NUCLEOTIDE SEQUENCE [LARGE SCALE GENOMIC DNA]</scope>
    <source>
        <strain evidence="3">CA1280</strain>
    </source>
</reference>
<keyword evidence="1" id="KW-0521">NADP</keyword>
<accession>A0A0D0TH64</accession>
<evidence type="ECO:0000256" key="2">
    <source>
        <dbReference type="ARBA" id="ARBA00023002"/>
    </source>
</evidence>
<dbReference type="Gene3D" id="3.40.50.720">
    <property type="entry name" value="NAD(P)-binding Rossmann-like Domain"/>
    <property type="match status" value="1"/>
</dbReference>